<dbReference type="PANTHER" id="PTHR30055">
    <property type="entry name" value="HTH-TYPE TRANSCRIPTIONAL REGULATOR RUTR"/>
    <property type="match status" value="1"/>
</dbReference>
<dbReference type="SUPFAM" id="SSF46689">
    <property type="entry name" value="Homeodomain-like"/>
    <property type="match status" value="1"/>
</dbReference>
<evidence type="ECO:0000313" key="4">
    <source>
        <dbReference type="EMBL" id="PZQ14272.1"/>
    </source>
</evidence>
<dbReference type="InterPro" id="IPR050109">
    <property type="entry name" value="HTH-type_TetR-like_transc_reg"/>
</dbReference>
<organism evidence="4 5">
    <name type="scientific">Ancylobacter novellus</name>
    <name type="common">Thiobacillus novellus</name>
    <dbReference type="NCBI Taxonomy" id="921"/>
    <lineage>
        <taxon>Bacteria</taxon>
        <taxon>Pseudomonadati</taxon>
        <taxon>Pseudomonadota</taxon>
        <taxon>Alphaproteobacteria</taxon>
        <taxon>Hyphomicrobiales</taxon>
        <taxon>Xanthobacteraceae</taxon>
        <taxon>Ancylobacter</taxon>
    </lineage>
</organism>
<feature type="domain" description="HTH tetR-type" evidence="3">
    <location>
        <begin position="24"/>
        <end position="83"/>
    </location>
</feature>
<evidence type="ECO:0000259" key="3">
    <source>
        <dbReference type="PROSITE" id="PS50977"/>
    </source>
</evidence>
<evidence type="ECO:0000256" key="1">
    <source>
        <dbReference type="ARBA" id="ARBA00023125"/>
    </source>
</evidence>
<dbReference type="PROSITE" id="PS50977">
    <property type="entry name" value="HTH_TETR_2"/>
    <property type="match status" value="1"/>
</dbReference>
<comment type="caution">
    <text evidence="4">The sequence shown here is derived from an EMBL/GenBank/DDBJ whole genome shotgun (WGS) entry which is preliminary data.</text>
</comment>
<reference evidence="4 5" key="1">
    <citation type="submission" date="2017-08" db="EMBL/GenBank/DDBJ databases">
        <title>Infants hospitalized years apart are colonized by the same room-sourced microbial strains.</title>
        <authorList>
            <person name="Brooks B."/>
            <person name="Olm M.R."/>
            <person name="Firek B.A."/>
            <person name="Baker R."/>
            <person name="Thomas B.C."/>
            <person name="Morowitz M.J."/>
            <person name="Banfield J.F."/>
        </authorList>
    </citation>
    <scope>NUCLEOTIDE SEQUENCE [LARGE SCALE GENOMIC DNA]</scope>
    <source>
        <strain evidence="4">S2_005_003_R2_43</strain>
    </source>
</reference>
<keyword evidence="1 2" id="KW-0238">DNA-binding</keyword>
<sequence>MTSTPVFNIGDAGLRRRAPRLAGDARRSQIIEAASRFFADHGFSGPTRDLAASIGVTQALLYRYFDSKTDLIDAVFAEVFKTHWSDAALERFEASASLPSVDRIADVYLAMLSGVTETATRLFFRAGLDSYAGPIQRSIELSLPLWTAIIACWRQEQGLPSLAQKPLLEGERALVVSLHEAMIMIRVREHVLQAERRLADAEEIRQVAEIYDAGARPVLLRIHGADAGLRSMPSQVGVVDEAQAAA</sequence>
<proteinExistence type="predicted"/>
<gene>
    <name evidence="4" type="ORF">DI565_12670</name>
</gene>
<name>A0A2W5KB62_ANCNO</name>
<dbReference type="Proteomes" id="UP000249577">
    <property type="component" value="Unassembled WGS sequence"/>
</dbReference>
<dbReference type="GO" id="GO:0003700">
    <property type="term" value="F:DNA-binding transcription factor activity"/>
    <property type="evidence" value="ECO:0007669"/>
    <property type="project" value="TreeGrafter"/>
</dbReference>
<dbReference type="EMBL" id="QFPN01000006">
    <property type="protein sequence ID" value="PZQ14272.1"/>
    <property type="molecule type" value="Genomic_DNA"/>
</dbReference>
<dbReference type="Gene3D" id="1.10.357.10">
    <property type="entry name" value="Tetracycline Repressor, domain 2"/>
    <property type="match status" value="1"/>
</dbReference>
<accession>A0A2W5KB62</accession>
<evidence type="ECO:0000256" key="2">
    <source>
        <dbReference type="PROSITE-ProRule" id="PRU00335"/>
    </source>
</evidence>
<dbReference type="InterPro" id="IPR001647">
    <property type="entry name" value="HTH_TetR"/>
</dbReference>
<dbReference type="PRINTS" id="PR00455">
    <property type="entry name" value="HTHTETR"/>
</dbReference>
<feature type="DNA-binding region" description="H-T-H motif" evidence="2">
    <location>
        <begin position="46"/>
        <end position="65"/>
    </location>
</feature>
<dbReference type="GO" id="GO:0000976">
    <property type="term" value="F:transcription cis-regulatory region binding"/>
    <property type="evidence" value="ECO:0007669"/>
    <property type="project" value="TreeGrafter"/>
</dbReference>
<dbReference type="PANTHER" id="PTHR30055:SF181">
    <property type="entry name" value="BLR6905 PROTEIN"/>
    <property type="match status" value="1"/>
</dbReference>
<protein>
    <submittedName>
        <fullName evidence="4">TetR/AcrR family transcriptional regulator</fullName>
    </submittedName>
</protein>
<dbReference type="InterPro" id="IPR009057">
    <property type="entry name" value="Homeodomain-like_sf"/>
</dbReference>
<evidence type="ECO:0000313" key="5">
    <source>
        <dbReference type="Proteomes" id="UP000249577"/>
    </source>
</evidence>
<dbReference type="AlphaFoldDB" id="A0A2W5KB62"/>
<dbReference type="Pfam" id="PF00440">
    <property type="entry name" value="TetR_N"/>
    <property type="match status" value="1"/>
</dbReference>